<dbReference type="SMART" id="SM00836">
    <property type="entry name" value="DALR_1"/>
    <property type="match status" value="1"/>
</dbReference>
<comment type="caution">
    <text evidence="12">The sequence shown here is derived from an EMBL/GenBank/DDBJ whole genome shotgun (WGS) entry which is preliminary data.</text>
</comment>
<evidence type="ECO:0000259" key="11">
    <source>
        <dbReference type="SMART" id="SM01016"/>
    </source>
</evidence>
<dbReference type="SUPFAM" id="SSF52374">
    <property type="entry name" value="Nucleotidylyl transferase"/>
    <property type="match status" value="1"/>
</dbReference>
<keyword evidence="13" id="KW-1185">Reference proteome</keyword>
<evidence type="ECO:0000256" key="3">
    <source>
        <dbReference type="ARBA" id="ARBA00022741"/>
    </source>
</evidence>
<evidence type="ECO:0000256" key="6">
    <source>
        <dbReference type="ARBA" id="ARBA00023146"/>
    </source>
</evidence>
<dbReference type="InterPro" id="IPR036695">
    <property type="entry name" value="Arg-tRNA-synth_N_sf"/>
</dbReference>
<keyword evidence="6 8" id="KW-0030">Aminoacyl-tRNA synthetase</keyword>
<dbReference type="PRINTS" id="PR01038">
    <property type="entry name" value="TRNASYNTHARG"/>
</dbReference>
<name>A0ABT2ESK6_9BACT</name>
<dbReference type="InterPro" id="IPR001278">
    <property type="entry name" value="Arg-tRNA-ligase"/>
</dbReference>
<dbReference type="RefSeq" id="WP_259101215.1">
    <property type="nucleotide sequence ID" value="NZ_CP130454.1"/>
</dbReference>
<keyword evidence="3 8" id="KW-0547">Nucleotide-binding</keyword>
<dbReference type="Gene3D" id="3.40.50.620">
    <property type="entry name" value="HUPs"/>
    <property type="match status" value="1"/>
</dbReference>
<evidence type="ECO:0000313" key="13">
    <source>
        <dbReference type="Proteomes" id="UP001204798"/>
    </source>
</evidence>
<evidence type="ECO:0000256" key="7">
    <source>
        <dbReference type="ARBA" id="ARBA00049339"/>
    </source>
</evidence>
<keyword evidence="4 8" id="KW-0067">ATP-binding</keyword>
<dbReference type="PANTHER" id="PTHR11956">
    <property type="entry name" value="ARGINYL-TRNA SYNTHETASE"/>
    <property type="match status" value="1"/>
</dbReference>
<dbReference type="InterPro" id="IPR005148">
    <property type="entry name" value="Arg-tRNA-synth_N"/>
</dbReference>
<evidence type="ECO:0000256" key="8">
    <source>
        <dbReference type="HAMAP-Rule" id="MF_00123"/>
    </source>
</evidence>
<dbReference type="Gene3D" id="3.30.1360.70">
    <property type="entry name" value="Arginyl tRNA synthetase N-terminal domain"/>
    <property type="match status" value="1"/>
</dbReference>
<evidence type="ECO:0000259" key="10">
    <source>
        <dbReference type="SMART" id="SM00836"/>
    </source>
</evidence>
<reference evidence="12 13" key="1">
    <citation type="submission" date="2022-08" db="EMBL/GenBank/DDBJ databases">
        <title>Bacterial and archaeal communities from various locations to study Microbial Dark Matter (Phase II).</title>
        <authorList>
            <person name="Stepanauskas R."/>
        </authorList>
    </citation>
    <scope>NUCLEOTIDE SEQUENCE [LARGE SCALE GENOMIC DNA]</scope>
    <source>
        <strain evidence="12 13">PD1</strain>
    </source>
</reference>
<dbReference type="Pfam" id="PF00750">
    <property type="entry name" value="tRNA-synt_1d"/>
    <property type="match status" value="1"/>
</dbReference>
<dbReference type="EC" id="6.1.1.19" evidence="8"/>
<keyword evidence="5 8" id="KW-0648">Protein biosynthesis</keyword>
<dbReference type="SMART" id="SM01016">
    <property type="entry name" value="Arg_tRNA_synt_N"/>
    <property type="match status" value="1"/>
</dbReference>
<dbReference type="Proteomes" id="UP001204798">
    <property type="component" value="Unassembled WGS sequence"/>
</dbReference>
<dbReference type="SUPFAM" id="SSF47323">
    <property type="entry name" value="Anticodon-binding domain of a subclass of class I aminoacyl-tRNA synthetases"/>
    <property type="match status" value="1"/>
</dbReference>
<accession>A0ABT2ESK6</accession>
<comment type="subunit">
    <text evidence="8">Monomer.</text>
</comment>
<comment type="caution">
    <text evidence="8">Lacks conserved residue(s) required for the propagation of feature annotation.</text>
</comment>
<dbReference type="GO" id="GO:0004814">
    <property type="term" value="F:arginine-tRNA ligase activity"/>
    <property type="evidence" value="ECO:0007669"/>
    <property type="project" value="UniProtKB-EC"/>
</dbReference>
<comment type="catalytic activity">
    <reaction evidence="7 8">
        <text>tRNA(Arg) + L-arginine + ATP = L-arginyl-tRNA(Arg) + AMP + diphosphate</text>
        <dbReference type="Rhea" id="RHEA:20301"/>
        <dbReference type="Rhea" id="RHEA-COMP:9658"/>
        <dbReference type="Rhea" id="RHEA-COMP:9673"/>
        <dbReference type="ChEBI" id="CHEBI:30616"/>
        <dbReference type="ChEBI" id="CHEBI:32682"/>
        <dbReference type="ChEBI" id="CHEBI:33019"/>
        <dbReference type="ChEBI" id="CHEBI:78442"/>
        <dbReference type="ChEBI" id="CHEBI:78513"/>
        <dbReference type="ChEBI" id="CHEBI:456215"/>
        <dbReference type="EC" id="6.1.1.19"/>
    </reaction>
</comment>
<feature type="domain" description="Arginyl tRNA synthetase N-terminal" evidence="11">
    <location>
        <begin position="6"/>
        <end position="95"/>
    </location>
</feature>
<evidence type="ECO:0000256" key="5">
    <source>
        <dbReference type="ARBA" id="ARBA00022917"/>
    </source>
</evidence>
<dbReference type="EMBL" id="JANUCP010000007">
    <property type="protein sequence ID" value="MCS3920892.1"/>
    <property type="molecule type" value="Genomic_DNA"/>
</dbReference>
<dbReference type="Pfam" id="PF03485">
    <property type="entry name" value="Arg_tRNA_synt_N"/>
    <property type="match status" value="1"/>
</dbReference>
<dbReference type="CDD" id="cd07956">
    <property type="entry name" value="Anticodon_Ia_Arg"/>
    <property type="match status" value="1"/>
</dbReference>
<gene>
    <name evidence="8" type="primary">argS</name>
    <name evidence="12" type="ORF">M2350_003329</name>
</gene>
<dbReference type="InterPro" id="IPR009080">
    <property type="entry name" value="tRNAsynth_Ia_anticodon-bd"/>
</dbReference>
<organism evidence="12 13">
    <name type="scientific">Candidatus Fervidibacter sacchari</name>
    <dbReference type="NCBI Taxonomy" id="1448929"/>
    <lineage>
        <taxon>Bacteria</taxon>
        <taxon>Candidatus Fervidibacterota</taxon>
        <taxon>Candidatus Fervidibacter</taxon>
    </lineage>
</organism>
<sequence length="563" mass="64321">MRQVREQLFALVKQAVANAMKSGDLPELGELPNFMVEPPPQEEFGDFATNIAMVLARPMKRNPMEIANAIVRHLPPNDLVRKAEVAHPGFINFLLTDDWLHEVVREAIEKDEKFGHWDIGEGKKVQVEFVSANPTGPLQIGNARGGALGDAIANLLSAIGYKVEREYYINDVTMSTQVQNFGESLEARYLQLLGYDVPFPEEGYKGEYVIELAREIVNEYGDAFVNLPPEERRRKFFDLAREKIVAQHKSVLERFGILYDNWVSEQWLYDSGRVVQTIELLKQKGLTYEDEGALWMRTTDFGDQKDEVLVRRTGAPTYFASDIAYHIYKHERGYAFVVDVWGADHYGHVPRMHAALKALGIEREDEDWLKIVIYQLVRLVKGGETVRLSKRAGEIVSLDDLLDWIGKDAARFFLLMRSADTHLDIDLDLAVKQSRENPVYYVQYAHARCCSIFREAEKRNHPALSEYKGADLKLLSDEMERRLMKAIARFPEIVREAAEKFSPHLLTQFTLQIADRFHDFYERCRVLGDDVKLSAARLALVKATQVTIRNALSLLGVSAPEEM</sequence>
<feature type="domain" description="DALR anticodon binding" evidence="10">
    <location>
        <begin position="442"/>
        <end position="563"/>
    </location>
</feature>
<dbReference type="HAMAP" id="MF_00123">
    <property type="entry name" value="Arg_tRNA_synth"/>
    <property type="match status" value="1"/>
</dbReference>
<keyword evidence="8" id="KW-0963">Cytoplasm</keyword>
<dbReference type="InterPro" id="IPR035684">
    <property type="entry name" value="ArgRS_core"/>
</dbReference>
<proteinExistence type="inferred from homology"/>
<evidence type="ECO:0000256" key="4">
    <source>
        <dbReference type="ARBA" id="ARBA00022840"/>
    </source>
</evidence>
<dbReference type="InterPro" id="IPR014729">
    <property type="entry name" value="Rossmann-like_a/b/a_fold"/>
</dbReference>
<evidence type="ECO:0000256" key="1">
    <source>
        <dbReference type="ARBA" id="ARBA00005594"/>
    </source>
</evidence>
<protein>
    <recommendedName>
        <fullName evidence="8">Arginine--tRNA ligase</fullName>
        <ecNumber evidence="8">6.1.1.19</ecNumber>
    </recommendedName>
    <alternativeName>
        <fullName evidence="8">Arginyl-tRNA synthetase</fullName>
        <shortName evidence="8">ArgRS</shortName>
    </alternativeName>
</protein>
<evidence type="ECO:0000256" key="9">
    <source>
        <dbReference type="RuleBase" id="RU363038"/>
    </source>
</evidence>
<evidence type="ECO:0000256" key="2">
    <source>
        <dbReference type="ARBA" id="ARBA00022598"/>
    </source>
</evidence>
<dbReference type="SUPFAM" id="SSF55190">
    <property type="entry name" value="Arginyl-tRNA synthetase (ArgRS), N-terminal 'additional' domain"/>
    <property type="match status" value="1"/>
</dbReference>
<keyword evidence="2 8" id="KW-0436">Ligase</keyword>
<dbReference type="PANTHER" id="PTHR11956:SF5">
    <property type="entry name" value="ARGININE--TRNA LIGASE, CYTOPLASMIC"/>
    <property type="match status" value="1"/>
</dbReference>
<dbReference type="Pfam" id="PF05746">
    <property type="entry name" value="DALR_1"/>
    <property type="match status" value="1"/>
</dbReference>
<evidence type="ECO:0000313" key="12">
    <source>
        <dbReference type="EMBL" id="MCS3920892.1"/>
    </source>
</evidence>
<comment type="subcellular location">
    <subcellularLocation>
        <location evidence="8">Cytoplasm</location>
    </subcellularLocation>
</comment>
<dbReference type="InterPro" id="IPR008909">
    <property type="entry name" value="DALR_anticod-bd"/>
</dbReference>
<dbReference type="NCBIfam" id="TIGR00456">
    <property type="entry name" value="argS"/>
    <property type="match status" value="1"/>
</dbReference>
<dbReference type="CDD" id="cd00671">
    <property type="entry name" value="ArgRS_core"/>
    <property type="match status" value="1"/>
</dbReference>
<dbReference type="Gene3D" id="1.10.730.10">
    <property type="entry name" value="Isoleucyl-tRNA Synthetase, Domain 1"/>
    <property type="match status" value="1"/>
</dbReference>
<comment type="similarity">
    <text evidence="1 8 9">Belongs to the class-I aminoacyl-tRNA synthetase family.</text>
</comment>